<dbReference type="EMBL" id="RCMI01000160">
    <property type="protein sequence ID" value="KAG2929286.1"/>
    <property type="molecule type" value="Genomic_DNA"/>
</dbReference>
<evidence type="ECO:0000313" key="2">
    <source>
        <dbReference type="Proteomes" id="UP000774804"/>
    </source>
</evidence>
<organism evidence="1 2">
    <name type="scientific">Phytophthora cactorum</name>
    <dbReference type="NCBI Taxonomy" id="29920"/>
    <lineage>
        <taxon>Eukaryota</taxon>
        <taxon>Sar</taxon>
        <taxon>Stramenopiles</taxon>
        <taxon>Oomycota</taxon>
        <taxon>Peronosporomycetes</taxon>
        <taxon>Peronosporales</taxon>
        <taxon>Peronosporaceae</taxon>
        <taxon>Phytophthora</taxon>
    </lineage>
</organism>
<sequence>MFDSGSVLRRHRRSFWPLDPGRDLTSESRMRSRLHGNRNWGELSFELCRLHSWPPALVHKLVVAVTGVVALHLPPPAALSDMPGCRRRWLSAIAPSTLRNVRIEWYLCCQGKSALPCPRERSRPISAQIPVYEQDYPTEFRRERVSQAWVARRTL</sequence>
<evidence type="ECO:0000313" key="1">
    <source>
        <dbReference type="EMBL" id="KAG2929286.1"/>
    </source>
</evidence>
<accession>A0A8T1CTF6</accession>
<comment type="caution">
    <text evidence="1">The sequence shown here is derived from an EMBL/GenBank/DDBJ whole genome shotgun (WGS) entry which is preliminary data.</text>
</comment>
<protein>
    <submittedName>
        <fullName evidence="1">Uncharacterized protein</fullName>
    </submittedName>
</protein>
<proteinExistence type="predicted"/>
<reference evidence="1" key="1">
    <citation type="submission" date="2018-10" db="EMBL/GenBank/DDBJ databases">
        <title>Effector identification in a new, highly contiguous assembly of the strawberry crown rot pathogen Phytophthora cactorum.</title>
        <authorList>
            <person name="Armitage A.D."/>
            <person name="Nellist C.F."/>
            <person name="Bates H."/>
            <person name="Vickerstaff R.J."/>
            <person name="Harrison R.J."/>
        </authorList>
    </citation>
    <scope>NUCLEOTIDE SEQUENCE</scope>
    <source>
        <strain evidence="1">4032</strain>
    </source>
</reference>
<dbReference type="Proteomes" id="UP000774804">
    <property type="component" value="Unassembled WGS sequence"/>
</dbReference>
<gene>
    <name evidence="1" type="ORF">PC115_g6928</name>
</gene>
<dbReference type="AlphaFoldDB" id="A0A8T1CTF6"/>
<name>A0A8T1CTF6_9STRA</name>